<dbReference type="EMBL" id="SIHJ01000001">
    <property type="protein sequence ID" value="TWT36976.1"/>
    <property type="molecule type" value="Genomic_DNA"/>
</dbReference>
<sequence precursor="true">MKPLLSIACLSLLLLPLSDLRAAEASVALVGATIHPVTGPPIEDGVLVIHDGRIEAVGDASTRPADAEVVDLAGKHVYPGMIAPYTQLGLVEIDSVRATRDFDEAGAINPNAHAHKSFNPDSELIPVTRSNGVLLALSAPEGGRMPGCSSVMQLAGWTWEDMLVKPDAGLHIRWPRSRRPTGEHNHDEEPDNADDAVGKLGLLFDQAEAYHRQRQPDAADSQPVDLRLEALGPVLAGERPVIITANDLAEIEAAVAFCARRGLRMILHGGYDAPRCADLLIEHDVPVIVGGVLRVPQRRSDPYDHAYSLPARLHEAGVRFCIAGDRQDTASNVRNLPYHAGVAAGFGLPRDAALRSVTIAPAEILGVADKVGSLEPGKHATLFVADGDPLEIATQIERAWVQGEEIDLTDRHKRLYEKFKQRIEE</sequence>
<feature type="chain" id="PRO_5023012895" evidence="2">
    <location>
        <begin position="23"/>
        <end position="425"/>
    </location>
</feature>
<dbReference type="AlphaFoldDB" id="A0A5C5VEB6"/>
<dbReference type="SUPFAM" id="SSF51556">
    <property type="entry name" value="Metallo-dependent hydrolases"/>
    <property type="match status" value="1"/>
</dbReference>
<name>A0A5C5VEB6_9BACT</name>
<keyword evidence="5" id="KW-1185">Reference proteome</keyword>
<dbReference type="PANTHER" id="PTHR43135">
    <property type="entry name" value="ALPHA-D-RIBOSE 1-METHYLPHOSPHONATE 5-TRIPHOSPHATE DIPHOSPHATASE"/>
    <property type="match status" value="1"/>
</dbReference>
<keyword evidence="2" id="KW-0732">Signal</keyword>
<evidence type="ECO:0000256" key="1">
    <source>
        <dbReference type="SAM" id="MobiDB-lite"/>
    </source>
</evidence>
<feature type="region of interest" description="Disordered" evidence="1">
    <location>
        <begin position="174"/>
        <end position="195"/>
    </location>
</feature>
<evidence type="ECO:0000259" key="3">
    <source>
        <dbReference type="Pfam" id="PF01979"/>
    </source>
</evidence>
<dbReference type="Gene3D" id="3.20.20.140">
    <property type="entry name" value="Metal-dependent hydrolases"/>
    <property type="match status" value="1"/>
</dbReference>
<organism evidence="4 5">
    <name type="scientific">Posidoniimonas corsicana</name>
    <dbReference type="NCBI Taxonomy" id="1938618"/>
    <lineage>
        <taxon>Bacteria</taxon>
        <taxon>Pseudomonadati</taxon>
        <taxon>Planctomycetota</taxon>
        <taxon>Planctomycetia</taxon>
        <taxon>Pirellulales</taxon>
        <taxon>Lacipirellulaceae</taxon>
        <taxon>Posidoniimonas</taxon>
    </lineage>
</organism>
<dbReference type="Pfam" id="PF01979">
    <property type="entry name" value="Amidohydro_1"/>
    <property type="match status" value="1"/>
</dbReference>
<evidence type="ECO:0000313" key="4">
    <source>
        <dbReference type="EMBL" id="TWT36976.1"/>
    </source>
</evidence>
<protein>
    <submittedName>
        <fullName evidence="4">Imidazolonepropionase</fullName>
    </submittedName>
</protein>
<feature type="signal peptide" evidence="2">
    <location>
        <begin position="1"/>
        <end position="22"/>
    </location>
</feature>
<dbReference type="Gene3D" id="2.30.40.10">
    <property type="entry name" value="Urease, subunit C, domain 1"/>
    <property type="match status" value="1"/>
</dbReference>
<dbReference type="InterPro" id="IPR006680">
    <property type="entry name" value="Amidohydro-rel"/>
</dbReference>
<proteinExistence type="predicted"/>
<evidence type="ECO:0000256" key="2">
    <source>
        <dbReference type="SAM" id="SignalP"/>
    </source>
</evidence>
<dbReference type="InterPro" id="IPR051781">
    <property type="entry name" value="Metallo-dep_Hydrolase"/>
</dbReference>
<dbReference type="InterPro" id="IPR032466">
    <property type="entry name" value="Metal_Hydrolase"/>
</dbReference>
<gene>
    <name evidence="4" type="ORF">KOR34_19220</name>
</gene>
<dbReference type="InterPro" id="IPR011059">
    <property type="entry name" value="Metal-dep_hydrolase_composite"/>
</dbReference>
<evidence type="ECO:0000313" key="5">
    <source>
        <dbReference type="Proteomes" id="UP000316714"/>
    </source>
</evidence>
<dbReference type="GO" id="GO:0016810">
    <property type="term" value="F:hydrolase activity, acting on carbon-nitrogen (but not peptide) bonds"/>
    <property type="evidence" value="ECO:0007669"/>
    <property type="project" value="InterPro"/>
</dbReference>
<dbReference type="SUPFAM" id="SSF51338">
    <property type="entry name" value="Composite domain of metallo-dependent hydrolases"/>
    <property type="match status" value="1"/>
</dbReference>
<dbReference type="OrthoDB" id="9802793at2"/>
<dbReference type="Proteomes" id="UP000316714">
    <property type="component" value="Unassembled WGS sequence"/>
</dbReference>
<accession>A0A5C5VEB6</accession>
<comment type="caution">
    <text evidence="4">The sequence shown here is derived from an EMBL/GenBank/DDBJ whole genome shotgun (WGS) entry which is preliminary data.</text>
</comment>
<feature type="domain" description="Amidohydrolase-related" evidence="3">
    <location>
        <begin position="274"/>
        <end position="398"/>
    </location>
</feature>
<dbReference type="RefSeq" id="WP_146564315.1">
    <property type="nucleotide sequence ID" value="NZ_SIHJ01000001.1"/>
</dbReference>
<reference evidence="4 5" key="1">
    <citation type="submission" date="2019-02" db="EMBL/GenBank/DDBJ databases">
        <title>Deep-cultivation of Planctomycetes and their phenomic and genomic characterization uncovers novel biology.</title>
        <authorList>
            <person name="Wiegand S."/>
            <person name="Jogler M."/>
            <person name="Boedeker C."/>
            <person name="Pinto D."/>
            <person name="Vollmers J."/>
            <person name="Rivas-Marin E."/>
            <person name="Kohn T."/>
            <person name="Peeters S.H."/>
            <person name="Heuer A."/>
            <person name="Rast P."/>
            <person name="Oberbeckmann S."/>
            <person name="Bunk B."/>
            <person name="Jeske O."/>
            <person name="Meyerdierks A."/>
            <person name="Storesund J.E."/>
            <person name="Kallscheuer N."/>
            <person name="Luecker S."/>
            <person name="Lage O.M."/>
            <person name="Pohl T."/>
            <person name="Merkel B.J."/>
            <person name="Hornburger P."/>
            <person name="Mueller R.-W."/>
            <person name="Bruemmer F."/>
            <person name="Labrenz M."/>
            <person name="Spormann A.M."/>
            <person name="Op Den Camp H."/>
            <person name="Overmann J."/>
            <person name="Amann R."/>
            <person name="Jetten M.S.M."/>
            <person name="Mascher T."/>
            <person name="Medema M.H."/>
            <person name="Devos D.P."/>
            <person name="Kaster A.-K."/>
            <person name="Ovreas L."/>
            <person name="Rohde M."/>
            <person name="Galperin M.Y."/>
            <person name="Jogler C."/>
        </authorList>
    </citation>
    <scope>NUCLEOTIDE SEQUENCE [LARGE SCALE GENOMIC DNA]</scope>
    <source>
        <strain evidence="4 5">KOR34</strain>
    </source>
</reference>
<dbReference type="PANTHER" id="PTHR43135:SF3">
    <property type="entry name" value="ALPHA-D-RIBOSE 1-METHYLPHOSPHONATE 5-TRIPHOSPHATE DIPHOSPHATASE"/>
    <property type="match status" value="1"/>
</dbReference>